<dbReference type="FunFam" id="3.40.50.1820:FF:000270">
    <property type="entry name" value="Alpha/beta-Hydrolases superfamily protein"/>
    <property type="match status" value="1"/>
</dbReference>
<name>A0AAD3XQ69_NEPGR</name>
<feature type="domain" description="AB hydrolase-1" evidence="2">
    <location>
        <begin position="66"/>
        <end position="326"/>
    </location>
</feature>
<evidence type="ECO:0000313" key="3">
    <source>
        <dbReference type="EMBL" id="GMH12659.1"/>
    </source>
</evidence>
<keyword evidence="1" id="KW-0732">Signal</keyword>
<dbReference type="InterPro" id="IPR029058">
    <property type="entry name" value="AB_hydrolase_fold"/>
</dbReference>
<keyword evidence="4" id="KW-1185">Reference proteome</keyword>
<evidence type="ECO:0000313" key="4">
    <source>
        <dbReference type="Proteomes" id="UP001279734"/>
    </source>
</evidence>
<protein>
    <recommendedName>
        <fullName evidence="2">AB hydrolase-1 domain-containing protein</fullName>
    </recommendedName>
</protein>
<sequence>MLTWAIVTLIVGGLIWAYQAMKPPPSKICGLQNGPPFNSPRIRLSDGRHMAYKLRGVAKEYAKYKVILTHGFCASKDTYIPVSDEWLDEMGICLVTFDRPGYAESDPNSKRSPRRDAFDIQELADELGLGSKVYVIGLSMGTYPIWGCLKYIPQRFSGVALVVPVINYWWPSLPPELCSAVYRKLRFLEQWRLRIAHHTPTLAWMVQRWLPSPTVNTILSTNPRAFNKSDLEIMKSLSAFPSPDKHKILQQGEYESLHRDTVVSFSKWEFDPMEISNPFPNDEGRVHLWIGQEDGIVSVELQRHIVRKLPWMRCHEVPGGGHLIIHDRTVCEMILKSLVSEEEPSFP</sequence>
<proteinExistence type="predicted"/>
<organism evidence="3 4">
    <name type="scientific">Nepenthes gracilis</name>
    <name type="common">Slender pitcher plant</name>
    <dbReference type="NCBI Taxonomy" id="150966"/>
    <lineage>
        <taxon>Eukaryota</taxon>
        <taxon>Viridiplantae</taxon>
        <taxon>Streptophyta</taxon>
        <taxon>Embryophyta</taxon>
        <taxon>Tracheophyta</taxon>
        <taxon>Spermatophyta</taxon>
        <taxon>Magnoliopsida</taxon>
        <taxon>eudicotyledons</taxon>
        <taxon>Gunneridae</taxon>
        <taxon>Pentapetalae</taxon>
        <taxon>Caryophyllales</taxon>
        <taxon>Nepenthaceae</taxon>
        <taxon>Nepenthes</taxon>
    </lineage>
</organism>
<feature type="signal peptide" evidence="1">
    <location>
        <begin position="1"/>
        <end position="17"/>
    </location>
</feature>
<dbReference type="PANTHER" id="PTHR45763:SF51">
    <property type="entry name" value="ALPHA_BETA-HYDROLASES SUPERFAMILY PROTEIN"/>
    <property type="match status" value="1"/>
</dbReference>
<feature type="chain" id="PRO_5042128845" description="AB hydrolase-1 domain-containing protein" evidence="1">
    <location>
        <begin position="18"/>
        <end position="347"/>
    </location>
</feature>
<dbReference type="Proteomes" id="UP001279734">
    <property type="component" value="Unassembled WGS sequence"/>
</dbReference>
<dbReference type="InterPro" id="IPR000073">
    <property type="entry name" value="AB_hydrolase_1"/>
</dbReference>
<gene>
    <name evidence="3" type="ORF">Nepgr_014500</name>
</gene>
<dbReference type="AlphaFoldDB" id="A0AAD3XQ69"/>
<evidence type="ECO:0000256" key="1">
    <source>
        <dbReference type="SAM" id="SignalP"/>
    </source>
</evidence>
<dbReference type="PANTHER" id="PTHR45763">
    <property type="entry name" value="HYDROLASE, ALPHA/BETA FOLD FAMILY PROTEIN, EXPRESSED-RELATED"/>
    <property type="match status" value="1"/>
</dbReference>
<dbReference type="Gene3D" id="3.40.50.1820">
    <property type="entry name" value="alpha/beta hydrolase"/>
    <property type="match status" value="1"/>
</dbReference>
<dbReference type="SUPFAM" id="SSF53474">
    <property type="entry name" value="alpha/beta-Hydrolases"/>
    <property type="match status" value="1"/>
</dbReference>
<accession>A0AAD3XQ69</accession>
<evidence type="ECO:0000259" key="2">
    <source>
        <dbReference type="Pfam" id="PF12697"/>
    </source>
</evidence>
<dbReference type="EMBL" id="BSYO01000012">
    <property type="protein sequence ID" value="GMH12659.1"/>
    <property type="molecule type" value="Genomic_DNA"/>
</dbReference>
<reference evidence="3" key="1">
    <citation type="submission" date="2023-05" db="EMBL/GenBank/DDBJ databases">
        <title>Nepenthes gracilis genome sequencing.</title>
        <authorList>
            <person name="Fukushima K."/>
        </authorList>
    </citation>
    <scope>NUCLEOTIDE SEQUENCE</scope>
    <source>
        <strain evidence="3">SING2019-196</strain>
    </source>
</reference>
<comment type="caution">
    <text evidence="3">The sequence shown here is derived from an EMBL/GenBank/DDBJ whole genome shotgun (WGS) entry which is preliminary data.</text>
</comment>
<dbReference type="Pfam" id="PF12697">
    <property type="entry name" value="Abhydrolase_6"/>
    <property type="match status" value="1"/>
</dbReference>